<dbReference type="STRING" id="1095776.SAMN04515672_3735"/>
<proteinExistence type="predicted"/>
<reference evidence="3" key="1">
    <citation type="submission" date="2016-10" db="EMBL/GenBank/DDBJ databases">
        <authorList>
            <person name="Varghese N."/>
            <person name="Submissions S."/>
        </authorList>
    </citation>
    <scope>NUCLEOTIDE SEQUENCE [LARGE SCALE GENOMIC DNA]</scope>
    <source>
        <strain evidence="3">B4,CECT 8067,JCM 17497</strain>
    </source>
</reference>
<keyword evidence="1" id="KW-0472">Membrane</keyword>
<dbReference type="RefSeq" id="WP_139171325.1">
    <property type="nucleotide sequence ID" value="NZ_FNFE01000006.1"/>
</dbReference>
<keyword evidence="1" id="KW-1133">Transmembrane helix</keyword>
<keyword evidence="3" id="KW-1185">Reference proteome</keyword>
<gene>
    <name evidence="2" type="ORF">SAMN04515672_3735</name>
</gene>
<evidence type="ECO:0000313" key="3">
    <source>
        <dbReference type="Proteomes" id="UP000198882"/>
    </source>
</evidence>
<feature type="transmembrane region" description="Helical" evidence="1">
    <location>
        <begin position="264"/>
        <end position="284"/>
    </location>
</feature>
<dbReference type="OrthoDB" id="206415at2157"/>
<accession>A0A1G9E2T4</accession>
<feature type="transmembrane region" description="Helical" evidence="1">
    <location>
        <begin position="140"/>
        <end position="157"/>
    </location>
</feature>
<evidence type="ECO:0000256" key="1">
    <source>
        <dbReference type="SAM" id="Phobius"/>
    </source>
</evidence>
<dbReference type="AlphaFoldDB" id="A0A1G9E2T4"/>
<organism evidence="2 3">
    <name type="scientific">Natronorubrum texcoconense</name>
    <dbReference type="NCBI Taxonomy" id="1095776"/>
    <lineage>
        <taxon>Archaea</taxon>
        <taxon>Methanobacteriati</taxon>
        <taxon>Methanobacteriota</taxon>
        <taxon>Stenosarchaea group</taxon>
        <taxon>Halobacteria</taxon>
        <taxon>Halobacteriales</taxon>
        <taxon>Natrialbaceae</taxon>
        <taxon>Natronorubrum</taxon>
    </lineage>
</organism>
<name>A0A1G9E2T4_9EURY</name>
<feature type="transmembrane region" description="Helical" evidence="1">
    <location>
        <begin position="12"/>
        <end position="35"/>
    </location>
</feature>
<protein>
    <submittedName>
        <fullName evidence="2">Uncharacterized protein</fullName>
    </submittedName>
</protein>
<feature type="transmembrane region" description="Helical" evidence="1">
    <location>
        <begin position="55"/>
        <end position="75"/>
    </location>
</feature>
<evidence type="ECO:0000313" key="2">
    <source>
        <dbReference type="EMBL" id="SDK70431.1"/>
    </source>
</evidence>
<feature type="transmembrane region" description="Helical" evidence="1">
    <location>
        <begin position="290"/>
        <end position="313"/>
    </location>
</feature>
<dbReference type="EMBL" id="FNFE01000006">
    <property type="protein sequence ID" value="SDK70431.1"/>
    <property type="molecule type" value="Genomic_DNA"/>
</dbReference>
<sequence>MVSERTPVGFSVYQLLTRVIPGLIFVSVTSYILAIGQVADRDDGFYWLTSATDEIFSTAIELHLWVPIVVGSILAGEIINLTRKTVIPVPSEFRRYMFRSENSEAASVLSFWQYLSNSFKKTSEKTLTDRSRSFFTNVQVIYFAITLYTSLIFWFYTNDPLRAFNLFVFSEAIGWYVLFFRKEIWNELSLENHPIYLYLVTHSTTFFDTSQADDILINVRKDCGFDSNMNDPVDLYSGLHMILNDFSNPTTNDLRLFYHLNKNLLISMAFVTIILLIFVISGTIEQQLVSVLLFFLAYIPYYLYTVVVSFMDVERKYIRMLLMEYHIMRSE</sequence>
<keyword evidence="1" id="KW-0812">Transmembrane</keyword>
<feature type="transmembrane region" description="Helical" evidence="1">
    <location>
        <begin position="163"/>
        <end position="180"/>
    </location>
</feature>
<dbReference type="Proteomes" id="UP000198882">
    <property type="component" value="Unassembled WGS sequence"/>
</dbReference>